<evidence type="ECO:0000256" key="1">
    <source>
        <dbReference type="SAM" id="SignalP"/>
    </source>
</evidence>
<dbReference type="AlphaFoldDB" id="A0A7X2L481"/>
<name>A0A7X2L481_9BACL</name>
<dbReference type="PROSITE" id="PS51257">
    <property type="entry name" value="PROKAR_LIPOPROTEIN"/>
    <property type="match status" value="1"/>
</dbReference>
<feature type="chain" id="PRO_5038971470" description="Lipoprotein" evidence="1">
    <location>
        <begin position="23"/>
        <end position="157"/>
    </location>
</feature>
<reference evidence="2 3" key="1">
    <citation type="submission" date="2019-11" db="EMBL/GenBank/DDBJ databases">
        <title>Paenibacillus monticola sp. nov., a novel PGPR strain isolated from mountain sample in China.</title>
        <authorList>
            <person name="Zhao Q."/>
            <person name="Li H.-P."/>
            <person name="Zhang J.-L."/>
        </authorList>
    </citation>
    <scope>NUCLEOTIDE SEQUENCE [LARGE SCALE GENOMIC DNA]</scope>
    <source>
        <strain evidence="2 3">LC-T2</strain>
    </source>
</reference>
<accession>A0A7X2L481</accession>
<protein>
    <recommendedName>
        <fullName evidence="4">Lipoprotein</fullName>
    </recommendedName>
</protein>
<sequence length="157" mass="16689">MYGMKLVTTVVMVLLATVSITACGNSNTAAGKAQSQSSSASGVEVVLGDAIVPKPAYLPTDFPIPDGADITHSGDDLGGGKKSAMLIYETNESMDRLGTTYREYVNDKALELDTQIVDRDNLIINGKVEDTYSYSIIGSKLSSKPGSSEIIVTWVFN</sequence>
<evidence type="ECO:0008006" key="4">
    <source>
        <dbReference type="Google" id="ProtNLM"/>
    </source>
</evidence>
<dbReference type="RefSeq" id="WP_154121669.1">
    <property type="nucleotide sequence ID" value="NZ_WJXB01000012.1"/>
</dbReference>
<keyword evidence="1" id="KW-0732">Signal</keyword>
<gene>
    <name evidence="2" type="ORF">GJB61_24740</name>
</gene>
<proteinExistence type="predicted"/>
<comment type="caution">
    <text evidence="2">The sequence shown here is derived from an EMBL/GenBank/DDBJ whole genome shotgun (WGS) entry which is preliminary data.</text>
</comment>
<organism evidence="2 3">
    <name type="scientific">Paenibacillus monticola</name>
    <dbReference type="NCBI Taxonomy" id="2666075"/>
    <lineage>
        <taxon>Bacteria</taxon>
        <taxon>Bacillati</taxon>
        <taxon>Bacillota</taxon>
        <taxon>Bacilli</taxon>
        <taxon>Bacillales</taxon>
        <taxon>Paenibacillaceae</taxon>
        <taxon>Paenibacillus</taxon>
    </lineage>
</organism>
<keyword evidence="3" id="KW-1185">Reference proteome</keyword>
<feature type="signal peptide" evidence="1">
    <location>
        <begin position="1"/>
        <end position="22"/>
    </location>
</feature>
<evidence type="ECO:0000313" key="2">
    <source>
        <dbReference type="EMBL" id="MRN56184.1"/>
    </source>
</evidence>
<evidence type="ECO:0000313" key="3">
    <source>
        <dbReference type="Proteomes" id="UP000463051"/>
    </source>
</evidence>
<dbReference type="EMBL" id="WJXB01000012">
    <property type="protein sequence ID" value="MRN56184.1"/>
    <property type="molecule type" value="Genomic_DNA"/>
</dbReference>
<dbReference type="Proteomes" id="UP000463051">
    <property type="component" value="Unassembled WGS sequence"/>
</dbReference>